<reference evidence="2 3" key="1">
    <citation type="submission" date="2020-08" db="EMBL/GenBank/DDBJ databases">
        <authorList>
            <person name="Sun Q."/>
            <person name="Inoue M."/>
        </authorList>
    </citation>
    <scope>NUCLEOTIDE SEQUENCE [LARGE SCALE GENOMIC DNA]</scope>
    <source>
        <strain evidence="2 3">CCM 8938</strain>
    </source>
</reference>
<feature type="chain" id="PRO_5045360945" description="Gliding motility-associated C-terminal domain-containing protein" evidence="1">
    <location>
        <begin position="27"/>
        <end position="1949"/>
    </location>
</feature>
<dbReference type="Proteomes" id="UP000652755">
    <property type="component" value="Unassembled WGS sequence"/>
</dbReference>
<comment type="caution">
    <text evidence="2">The sequence shown here is derived from an EMBL/GenBank/DDBJ whole genome shotgun (WGS) entry which is preliminary data.</text>
</comment>
<dbReference type="InterPro" id="IPR025667">
    <property type="entry name" value="SprB_repeat"/>
</dbReference>
<evidence type="ECO:0000313" key="2">
    <source>
        <dbReference type="EMBL" id="MBC6112366.1"/>
    </source>
</evidence>
<keyword evidence="1" id="KW-0732">Signal</keyword>
<dbReference type="EMBL" id="JACRYL010000019">
    <property type="protein sequence ID" value="MBC6112366.1"/>
    <property type="molecule type" value="Genomic_DNA"/>
</dbReference>
<dbReference type="RefSeq" id="WP_187072791.1">
    <property type="nucleotide sequence ID" value="NZ_JACRYL010000019.1"/>
</dbReference>
<proteinExistence type="predicted"/>
<feature type="non-terminal residue" evidence="2">
    <location>
        <position position="1949"/>
    </location>
</feature>
<name>A0ABR7KWE9_9SPHI</name>
<dbReference type="InterPro" id="IPR013783">
    <property type="entry name" value="Ig-like_fold"/>
</dbReference>
<accession>A0ABR7KWE9</accession>
<protein>
    <recommendedName>
        <fullName evidence="4">Gliding motility-associated C-terminal domain-containing protein</fullName>
    </recommendedName>
</protein>
<sequence>MKTRFTYLLFLLTFSTLIGIGNMAVAALNVTATGTNGTCASDASITATATGNTGVVNYQLLQGSTVIRNYQASNIFSNLPAGSYIVKVQDATTTVTAQSGTVTLTTTYVAMVISIPTYQVGCTTATNGQLTVTVTKGKAPYNYSISPDPNSVGVQSSNTFNNLTVGSYTISITDACGVTVTQSSSVYSTSTTVNQIQPPFGGAYFAWGNFQNGEYNDCSKGAFVNTYGWTYKATNGGLAAFDLQHFYWRYEYPSGSGNVYGAGGVLNGANVPLSTRSIPAPATATYPFGNGDIIIYDECGNSFRTPNSLWQSTATSSPQQGTGNRATAIYDCNLGGGVNAQVMPYETICFPVTYTFIDQVTGTIITQTINNNTLNYYYGFVPGHAYSVTALDVLGHNATQTSSVTIPTSVGSIVSGAINNGNNYPNSSILAVYYPVQIAANTAVSYTVTASSTGNPAVGYTKSFTYTSATQINGVFSGPNPDGTWPNGTYTVQVNSAPCIVNSSYTFTVASGFSGKLNGNYTATVPNCGVFSATLQANLNNSSLYQVKIISGPSNVGVLRGFNSTAVSSGVYNSLSFDGLNYGTYVFGLYPVGSTTTPLYTQSITYNASNTLTIDALSTGGYVCAGSPTGSLSVTATSASGSALEYSKDGGTTWQSANVFNGLAVGNYPVVVRDICGNTATYTASVVQASGISASASTNPVCAGSSTQLSVNAIGATSYAWTGPNGFTSSLQNPIISNMQSVNAGIYSVTVTSPSCTNVASVTVGVNPLPVATISYSSSSFCATGNISSTISGTTGGTFSSTTGLSISAATGDINLATSASGTYTVTYSFSNSGTGCSNTTTTTVKVNALPLVVTHNQSNCAPSTVDLTATAVTLGSTTGLTYTYFTESSGTTVLNNPNAVASSGTYYIKGYLASTGCYSAVTPVAVTIQPQPTVVVTNPASVCAPSKIDLTAAAVTGGSSANLSFAYYTNAGTTTVLSSPSAVANSGTYYIQGTNTITGCVSVAMPVTVTVNPLPNAPAVAITQPVCGTPTGSITITGVTGETYSFDGGAYSSTLTYRGLAPGSHSVIAKGMGSCTSTATNITISPAKITSNAPTVAVTAQPVCGTPTGSISITAVTGETYSVDGGTYSATLTYAGLVPGAHSILAKSSDGCISSATNILINPAKAVASTPVFAVTQPVCGTPTGSISITAVTGQKYSIDGGAFTATLIYSALTPGAHTVTSQSVDACNSAAMPFTITPAKVVATTPVFALTQPTCGTPTGSINITAVTGEKYSIDGGTFTATTTYASLTPGAHTVTSQSVDGCNSAAVPFTISPAKAIANAPVFAVAQPVCETPTGSISITAVTGEKYSVDGGAFTETTTYASLTPGSHTVTSQSVDGCSSAAVPFTISPAKVVATTPVFALTQSTCGTPTGSINITAVTGEKYSIDGGTFTATTTYASLTPGAHTVTSQSVDGCNSAAVPFTISPAKAVANAPVFAVTQPVCGTPTGSISITAVTGEKYSVDGGAFTAATTYASLTPGSHTVTSQSVDGCSSAAMPFTISPAKATATTPVFAVTQPVCGTPTGTINITGVAGEKYSIDGGAFTATTTYALLTPGAHTVTSQSVDGCSSAAVPFTISPAKVVANAPVFAVAQPVCGTPTGSISITSVTGEKYSVDGGTYSATTTYASLTPGSHTVTSQSVDGCSSAATPFTISPAKAVASTPVFAITQPVCGTPTGSISITAVTGEKYSVDGGAFTAATTYASLTPGSHTVTSQSVDGCNSAAVPFTISPAKAVANAPVFAVAQPVCGTPTGSISITAVTGEKYSVDGGAFTATTTYASLTPGAHTVTSQSVDGCSSAATPFTISPAKAIANTPVFAVTQPVCGTPTGSISITAVAGEKYSVDGGAFTAALVYSGLTANASHTITSQSIDGCTATKTVAINAAKVEANAPTVSVSAQPVCGTPTGSI</sequence>
<gene>
    <name evidence="2" type="ORF">H7U22_18240</name>
</gene>
<evidence type="ECO:0000313" key="3">
    <source>
        <dbReference type="Proteomes" id="UP000652755"/>
    </source>
</evidence>
<keyword evidence="3" id="KW-1185">Reference proteome</keyword>
<evidence type="ECO:0000256" key="1">
    <source>
        <dbReference type="SAM" id="SignalP"/>
    </source>
</evidence>
<feature type="signal peptide" evidence="1">
    <location>
        <begin position="1"/>
        <end position="26"/>
    </location>
</feature>
<dbReference type="Pfam" id="PF13573">
    <property type="entry name" value="SprB"/>
    <property type="match status" value="1"/>
</dbReference>
<organism evidence="2 3">
    <name type="scientific">Pedobacter fastidiosus</name>
    <dbReference type="NCBI Taxonomy" id="2765361"/>
    <lineage>
        <taxon>Bacteria</taxon>
        <taxon>Pseudomonadati</taxon>
        <taxon>Bacteroidota</taxon>
        <taxon>Sphingobacteriia</taxon>
        <taxon>Sphingobacteriales</taxon>
        <taxon>Sphingobacteriaceae</taxon>
        <taxon>Pedobacter</taxon>
    </lineage>
</organism>
<evidence type="ECO:0008006" key="4">
    <source>
        <dbReference type="Google" id="ProtNLM"/>
    </source>
</evidence>
<dbReference type="Gene3D" id="2.60.40.10">
    <property type="entry name" value="Immunoglobulins"/>
    <property type="match status" value="1"/>
</dbReference>